<feature type="signal peptide" evidence="1">
    <location>
        <begin position="1"/>
        <end position="16"/>
    </location>
</feature>
<feature type="chain" id="PRO_5010855053" evidence="1">
    <location>
        <begin position="17"/>
        <end position="200"/>
    </location>
</feature>
<dbReference type="AlphaFoldDB" id="A0A1X7TH43"/>
<dbReference type="eggNOG" id="ENOG502S1Q7">
    <property type="taxonomic scope" value="Eukaryota"/>
</dbReference>
<dbReference type="PANTHER" id="PTHR48462">
    <property type="entry name" value="PROTEIN, PUTATIVE-RELATED"/>
    <property type="match status" value="1"/>
</dbReference>
<proteinExistence type="predicted"/>
<sequence>MHAGDWLLALPSPSLGLHFLDLEFKTCLRYWLGITLFSSDIVCPLYTRACDSLGDHSVACGGNGDRILRHNTLRDVLFTAAQAAALSPRREVPSIVPGSYSRPADLYLPNWSQGKPAAMDVTVISSLQPQRVSQAAISQGSALLYAEERKNIVHFEDCKRVGVSFLPLAVEVWVAGVSVPSPPSELLDIIWLLVEVLLQG</sequence>
<name>A0A1X7TH43_AMPQE</name>
<dbReference type="EnsemblMetazoa" id="Aqu2.1.14041_001">
    <property type="protein sequence ID" value="Aqu2.1.14041_001"/>
    <property type="gene ID" value="Aqu2.1.14041"/>
</dbReference>
<evidence type="ECO:0000256" key="1">
    <source>
        <dbReference type="SAM" id="SignalP"/>
    </source>
</evidence>
<reference evidence="2" key="1">
    <citation type="submission" date="2017-05" db="UniProtKB">
        <authorList>
            <consortium name="EnsemblMetazoa"/>
        </authorList>
    </citation>
    <scope>IDENTIFICATION</scope>
</reference>
<dbReference type="InParanoid" id="A0A1X7TH43"/>
<organism evidence="2">
    <name type="scientific">Amphimedon queenslandica</name>
    <name type="common">Sponge</name>
    <dbReference type="NCBI Taxonomy" id="400682"/>
    <lineage>
        <taxon>Eukaryota</taxon>
        <taxon>Metazoa</taxon>
        <taxon>Porifera</taxon>
        <taxon>Demospongiae</taxon>
        <taxon>Heteroscleromorpha</taxon>
        <taxon>Haplosclerida</taxon>
        <taxon>Niphatidae</taxon>
        <taxon>Amphimedon</taxon>
    </lineage>
</organism>
<accession>A0A1X7TH43</accession>
<evidence type="ECO:0000313" key="2">
    <source>
        <dbReference type="EnsemblMetazoa" id="Aqu2.1.14041_001"/>
    </source>
</evidence>
<dbReference type="PANTHER" id="PTHR48462:SF1">
    <property type="entry name" value="PROTEIN, PUTATIVE-RELATED"/>
    <property type="match status" value="1"/>
</dbReference>
<protein>
    <submittedName>
        <fullName evidence="2">Uncharacterized protein</fullName>
    </submittedName>
</protein>
<keyword evidence="1" id="KW-0732">Signal</keyword>